<dbReference type="InterPro" id="IPR027819">
    <property type="entry name" value="C9orf72"/>
</dbReference>
<dbReference type="GO" id="GO:0005776">
    <property type="term" value="C:autophagosome"/>
    <property type="evidence" value="ECO:0007669"/>
    <property type="project" value="TreeGrafter"/>
</dbReference>
<organism evidence="1 2">
    <name type="scientific">Magallana gigas</name>
    <name type="common">Pacific oyster</name>
    <name type="synonym">Crassostrea gigas</name>
    <dbReference type="NCBI Taxonomy" id="29159"/>
    <lineage>
        <taxon>Eukaryota</taxon>
        <taxon>Metazoa</taxon>
        <taxon>Spiralia</taxon>
        <taxon>Lophotrochozoa</taxon>
        <taxon>Mollusca</taxon>
        <taxon>Bivalvia</taxon>
        <taxon>Autobranchia</taxon>
        <taxon>Pteriomorphia</taxon>
        <taxon>Ostreida</taxon>
        <taxon>Ostreoidea</taxon>
        <taxon>Ostreidae</taxon>
        <taxon>Magallana</taxon>
    </lineage>
</organism>
<dbReference type="Proteomes" id="UP000005408">
    <property type="component" value="Unassembled WGS sequence"/>
</dbReference>
<reference evidence="1" key="1">
    <citation type="submission" date="2022-08" db="UniProtKB">
        <authorList>
            <consortium name="EnsemblMetazoa"/>
        </authorList>
    </citation>
    <scope>IDENTIFICATION</scope>
    <source>
        <strain evidence="1">05x7-T-G4-1.051#20</strain>
    </source>
</reference>
<protein>
    <submittedName>
        <fullName evidence="1">Uncharacterized protein</fullName>
    </submittedName>
</protein>
<dbReference type="PANTHER" id="PTHR31855">
    <property type="entry name" value="GUANINE NUCLEOTIDE EXCHANGE C9ORF72"/>
    <property type="match status" value="1"/>
</dbReference>
<dbReference type="PANTHER" id="PTHR31855:SF2">
    <property type="entry name" value="GUANINE NUCLEOTIDE EXCHANGE FACTOR C9ORF72"/>
    <property type="match status" value="1"/>
</dbReference>
<dbReference type="GO" id="GO:0006897">
    <property type="term" value="P:endocytosis"/>
    <property type="evidence" value="ECO:0007669"/>
    <property type="project" value="TreeGrafter"/>
</dbReference>
<dbReference type="PROSITE" id="PS51835">
    <property type="entry name" value="DENN_C9ORF72"/>
    <property type="match status" value="1"/>
</dbReference>
<dbReference type="GO" id="GO:0005085">
    <property type="term" value="F:guanyl-nucleotide exchange factor activity"/>
    <property type="evidence" value="ECO:0007669"/>
    <property type="project" value="InterPro"/>
</dbReference>
<dbReference type="OMA" id="QPFYTSV"/>
<dbReference type="AlphaFoldDB" id="A0A8W8IZJ6"/>
<evidence type="ECO:0000313" key="1">
    <source>
        <dbReference type="EnsemblMetazoa" id="G1659.1:cds"/>
    </source>
</evidence>
<dbReference type="GO" id="GO:0006914">
    <property type="term" value="P:autophagy"/>
    <property type="evidence" value="ECO:0007669"/>
    <property type="project" value="TreeGrafter"/>
</dbReference>
<evidence type="ECO:0000313" key="2">
    <source>
        <dbReference type="Proteomes" id="UP000005408"/>
    </source>
</evidence>
<dbReference type="GO" id="GO:0005768">
    <property type="term" value="C:endosome"/>
    <property type="evidence" value="ECO:0007669"/>
    <property type="project" value="TreeGrafter"/>
</dbReference>
<dbReference type="Pfam" id="PF15019">
    <property type="entry name" value="C9orf72-like"/>
    <property type="match status" value="1"/>
</dbReference>
<proteinExistence type="predicted"/>
<accession>A0A8W8IZJ6</accession>
<keyword evidence="2" id="KW-1185">Reference proteome</keyword>
<sequence>MSASKNIKKIIRNMSAGVIQIGSQEKEEPVHSFSGEITPLSPSSKFTESSIDIPGQNLIKYMMLSHWDNILGPRVVHVWNMGTDSLDSGFLSRISSQSLSGEICREVTSFIDHKMYEIPDADVFVTAFIFTAMGISGPCVHTLSIVIQKSDMTFFLNIQQLFLKCFERIIRKFKVNLDQVSLDSTFESTYKDFDDCCHPCIENIGYLKKSVFPQKIVLSSTYLCPAHHLDRDFLSCCISSHLSTFGRSLVIGDKEDTVNMMLKTLSLFNSPKERYCSRLVQQNEPSQYHHDMWLQGQVQTSDHLDLPVPEILYSGYPTTLIDLSQKMVRESPPYSEHVTHAQDQWYNELVGLQYGMVEPCIPQGELFSQHEKSDTLVSGLLDELDKLPSDCGVREAYIQQFNRSIQYKALCIIKYVEGETNSGTIPFRGEYKKLQKDVCILSEGDFRIYLSAAEKLKPGLIGFLYSKYSREHSNSGLSTSKPYVR</sequence>
<dbReference type="EnsemblMetazoa" id="G1659.1">
    <property type="protein sequence ID" value="G1659.1:cds"/>
    <property type="gene ID" value="G1659"/>
</dbReference>
<name>A0A8W8IZJ6_MAGGI</name>
<dbReference type="OrthoDB" id="10252077at2759"/>